<name>A0A8T0HP31_CERPU</name>
<protein>
    <submittedName>
        <fullName evidence="1">Uncharacterized protein</fullName>
    </submittedName>
</protein>
<dbReference type="AlphaFoldDB" id="A0A8T0HP31"/>
<evidence type="ECO:0000313" key="1">
    <source>
        <dbReference type="EMBL" id="KAG0572515.1"/>
    </source>
</evidence>
<sequence length="59" mass="6646">MANRSLQHPLLWQPLSVSVQNSIFVHLSLCLQPSSTSSYAYNTHSHKYGKTTMHLSGLF</sequence>
<comment type="caution">
    <text evidence="1">The sequence shown here is derived from an EMBL/GenBank/DDBJ whole genome shotgun (WGS) entry which is preliminary data.</text>
</comment>
<accession>A0A8T0HP31</accession>
<reference evidence="1" key="1">
    <citation type="submission" date="2020-06" db="EMBL/GenBank/DDBJ databases">
        <title>WGS assembly of Ceratodon purpureus strain R40.</title>
        <authorList>
            <person name="Carey S.B."/>
            <person name="Jenkins J."/>
            <person name="Shu S."/>
            <person name="Lovell J.T."/>
            <person name="Sreedasyam A."/>
            <person name="Maumus F."/>
            <person name="Tiley G.P."/>
            <person name="Fernandez-Pozo N."/>
            <person name="Barry K."/>
            <person name="Chen C."/>
            <person name="Wang M."/>
            <person name="Lipzen A."/>
            <person name="Daum C."/>
            <person name="Saski C.A."/>
            <person name="Payton A.C."/>
            <person name="Mcbreen J.C."/>
            <person name="Conrad R.E."/>
            <person name="Kollar L.M."/>
            <person name="Olsson S."/>
            <person name="Huttunen S."/>
            <person name="Landis J.B."/>
            <person name="Wickett N.J."/>
            <person name="Johnson M.G."/>
            <person name="Rensing S.A."/>
            <person name="Grimwood J."/>
            <person name="Schmutz J."/>
            <person name="Mcdaniel S.F."/>
        </authorList>
    </citation>
    <scope>NUCLEOTIDE SEQUENCE</scope>
    <source>
        <strain evidence="1">R40</strain>
    </source>
</reference>
<dbReference type="Proteomes" id="UP000822688">
    <property type="component" value="Chromosome V"/>
</dbReference>
<keyword evidence="2" id="KW-1185">Reference proteome</keyword>
<proteinExistence type="predicted"/>
<gene>
    <name evidence="1" type="ORF">KC19_VG101400</name>
</gene>
<dbReference type="EMBL" id="CM026426">
    <property type="protein sequence ID" value="KAG0572515.1"/>
    <property type="molecule type" value="Genomic_DNA"/>
</dbReference>
<organism evidence="1 2">
    <name type="scientific">Ceratodon purpureus</name>
    <name type="common">Fire moss</name>
    <name type="synonym">Dicranum purpureum</name>
    <dbReference type="NCBI Taxonomy" id="3225"/>
    <lineage>
        <taxon>Eukaryota</taxon>
        <taxon>Viridiplantae</taxon>
        <taxon>Streptophyta</taxon>
        <taxon>Embryophyta</taxon>
        <taxon>Bryophyta</taxon>
        <taxon>Bryophytina</taxon>
        <taxon>Bryopsida</taxon>
        <taxon>Dicranidae</taxon>
        <taxon>Pseudoditrichales</taxon>
        <taxon>Ditrichaceae</taxon>
        <taxon>Ceratodon</taxon>
    </lineage>
</organism>
<evidence type="ECO:0000313" key="2">
    <source>
        <dbReference type="Proteomes" id="UP000822688"/>
    </source>
</evidence>